<gene>
    <name evidence="3" type="ORF">Q9312_17355</name>
</gene>
<name>A0AA51RT33_9GAMM</name>
<protein>
    <recommendedName>
        <fullName evidence="5">WD40 repeat protein</fullName>
    </recommendedName>
</protein>
<dbReference type="Pfam" id="PF07676">
    <property type="entry name" value="PD40"/>
    <property type="match status" value="1"/>
</dbReference>
<evidence type="ECO:0000256" key="1">
    <source>
        <dbReference type="ARBA" id="ARBA00009820"/>
    </source>
</evidence>
<dbReference type="Proteomes" id="UP001239782">
    <property type="component" value="Chromosome"/>
</dbReference>
<comment type="similarity">
    <text evidence="1">Belongs to the TolB family.</text>
</comment>
<organism evidence="3 4">
    <name type="scientific">Pleionea litopenaei</name>
    <dbReference type="NCBI Taxonomy" id="3070815"/>
    <lineage>
        <taxon>Bacteria</taxon>
        <taxon>Pseudomonadati</taxon>
        <taxon>Pseudomonadota</taxon>
        <taxon>Gammaproteobacteria</taxon>
        <taxon>Oceanospirillales</taxon>
        <taxon>Pleioneaceae</taxon>
        <taxon>Pleionea</taxon>
    </lineage>
</organism>
<dbReference type="InterPro" id="IPR011042">
    <property type="entry name" value="6-blade_b-propeller_TolB-like"/>
</dbReference>
<dbReference type="PANTHER" id="PTHR36842:SF1">
    <property type="entry name" value="PROTEIN TOLB"/>
    <property type="match status" value="1"/>
</dbReference>
<keyword evidence="4" id="KW-1185">Reference proteome</keyword>
<dbReference type="AlphaFoldDB" id="A0AA51RT33"/>
<dbReference type="EMBL" id="CP133548">
    <property type="protein sequence ID" value="WMS86984.1"/>
    <property type="molecule type" value="Genomic_DNA"/>
</dbReference>
<proteinExistence type="inferred from homology"/>
<keyword evidence="2" id="KW-1133">Transmembrane helix</keyword>
<reference evidence="3 4" key="1">
    <citation type="submission" date="2023-08" db="EMBL/GenBank/DDBJ databases">
        <title>Pleionea litopenaei sp. nov., isolated from stomach of juvenile Litopenaeus vannamei.</title>
        <authorList>
            <person name="Rho A.M."/>
            <person name="Hwang C.Y."/>
        </authorList>
    </citation>
    <scope>NUCLEOTIDE SEQUENCE [LARGE SCALE GENOMIC DNA]</scope>
    <source>
        <strain evidence="3 4">HL-JVS1</strain>
    </source>
</reference>
<dbReference type="Gene3D" id="2.120.10.30">
    <property type="entry name" value="TolB, C-terminal domain"/>
    <property type="match status" value="1"/>
</dbReference>
<evidence type="ECO:0000256" key="2">
    <source>
        <dbReference type="SAM" id="Phobius"/>
    </source>
</evidence>
<dbReference type="InterPro" id="IPR011659">
    <property type="entry name" value="WD40"/>
</dbReference>
<keyword evidence="2" id="KW-0812">Transmembrane</keyword>
<sequence>MIAPVQFLDDEGVLEGSNKDKYLWALGAFLTASVTVFLIGWYWLEDFQSSLRESVPQVQFNSATPLSHFRGIENYPSISDDQRWMLFNHKPEGKVFWQVYVRDMLTGDLIKLSQGDRYERLPRWTSLNRFIFSRFEDQSCYFYIADFDPTKRAVKNERRLVACNTFSQTAQGHLWNDEQGMYFNRAKSVNEPFIIYSHSFTTKESWPIASPPPSGKGDYYFSVSKDGMSLAVLRNKNWSQTEVWLYDTRTWETQLIETIDSVLHTVEWVGNEKIVYKNDSNEVIEFNVVENYKSILTRAETPILAPLVLSDGSLVYASGSYFKSDLLKHSIAENSVSKVESSSYQDFLPTVSLDGKQLAWVSNRSGVYQIWIKDEQGGVKQISHLKNNLKFTDLSFSPDSKYLGGTASGRWFIIENSSQEIIWGDQERYYKNFQWRRDSQEAFVAVKHMEQWEQTVINLKGEIVERPLLPNDAFIVLEAPSADIAYVANFKINGFWRVTHYQDNQKEFFPVEQAINKTGRWSVTDNGLYFTQNDALYFLPHDTSEVTVVDQNLNGSRISVPNHGEWYIGTQTLEGEVDLMMLTPKESAR</sequence>
<keyword evidence="2" id="KW-0472">Membrane</keyword>
<dbReference type="RefSeq" id="WP_309202120.1">
    <property type="nucleotide sequence ID" value="NZ_CP133548.1"/>
</dbReference>
<dbReference type="PANTHER" id="PTHR36842">
    <property type="entry name" value="PROTEIN TOLB HOMOLOG"/>
    <property type="match status" value="1"/>
</dbReference>
<evidence type="ECO:0000313" key="4">
    <source>
        <dbReference type="Proteomes" id="UP001239782"/>
    </source>
</evidence>
<evidence type="ECO:0000313" key="3">
    <source>
        <dbReference type="EMBL" id="WMS86984.1"/>
    </source>
</evidence>
<feature type="transmembrane region" description="Helical" evidence="2">
    <location>
        <begin position="22"/>
        <end position="44"/>
    </location>
</feature>
<dbReference type="SUPFAM" id="SSF82171">
    <property type="entry name" value="DPP6 N-terminal domain-like"/>
    <property type="match status" value="2"/>
</dbReference>
<accession>A0AA51RT33</accession>
<dbReference type="KEGG" id="plei:Q9312_17355"/>
<evidence type="ECO:0008006" key="5">
    <source>
        <dbReference type="Google" id="ProtNLM"/>
    </source>
</evidence>